<dbReference type="InterPro" id="IPR023811">
    <property type="entry name" value="CHP04076"/>
</dbReference>
<dbReference type="EMBL" id="DTBJ01000034">
    <property type="protein sequence ID" value="HGM58850.1"/>
    <property type="molecule type" value="Genomic_DNA"/>
</dbReference>
<evidence type="ECO:0000313" key="2">
    <source>
        <dbReference type="EMBL" id="HGQ59713.1"/>
    </source>
</evidence>
<sequence length="99" mass="11079">MVRVIVEVQEVRGKCALGYQQGDQIILKDFYIEYSSKPICLHALASMLTILILMLKQHSGRELGLSKSSDEAYVQCPDPNGLLTDGGTVIFRIRRSTNH</sequence>
<organism evidence="1">
    <name type="scientific">Staphylothermus marinus</name>
    <dbReference type="NCBI Taxonomy" id="2280"/>
    <lineage>
        <taxon>Archaea</taxon>
        <taxon>Thermoproteota</taxon>
        <taxon>Thermoprotei</taxon>
        <taxon>Desulfurococcales</taxon>
        <taxon>Desulfurococcaceae</taxon>
        <taxon>Staphylothermus</taxon>
    </lineage>
</organism>
<reference evidence="1" key="1">
    <citation type="journal article" date="2020" name="mSystems">
        <title>Genome- and Community-Level Interaction Insights into Carbon Utilization and Element Cycling Functions of Hydrothermarchaeota in Hydrothermal Sediment.</title>
        <authorList>
            <person name="Zhou Z."/>
            <person name="Liu Y."/>
            <person name="Xu W."/>
            <person name="Pan J."/>
            <person name="Luo Z.H."/>
            <person name="Li M."/>
        </authorList>
    </citation>
    <scope>NUCLEOTIDE SEQUENCE [LARGE SCALE GENOMIC DNA]</scope>
    <source>
        <strain evidence="2">SpSt-638</strain>
        <strain evidence="1">SpSt-642</strain>
    </source>
</reference>
<dbReference type="AlphaFoldDB" id="A0A7C4HC16"/>
<dbReference type="NCBIfam" id="TIGR04076">
    <property type="entry name" value="TIGR04076 family protein"/>
    <property type="match status" value="1"/>
</dbReference>
<gene>
    <name evidence="2" type="ORF">ENU09_03250</name>
    <name evidence="1" type="ORF">ENU14_04620</name>
</gene>
<proteinExistence type="predicted"/>
<dbReference type="EMBL" id="DTBE01000081">
    <property type="protein sequence ID" value="HGQ59713.1"/>
    <property type="molecule type" value="Genomic_DNA"/>
</dbReference>
<evidence type="ECO:0000313" key="1">
    <source>
        <dbReference type="EMBL" id="HGM58850.1"/>
    </source>
</evidence>
<accession>A0A7C4HC16</accession>
<name>A0A7C4HC16_STAMA</name>
<protein>
    <submittedName>
        <fullName evidence="1">TIGR04076 family protein</fullName>
    </submittedName>
</protein>
<comment type="caution">
    <text evidence="1">The sequence shown here is derived from an EMBL/GenBank/DDBJ whole genome shotgun (WGS) entry which is preliminary data.</text>
</comment>